<name>A0A9W4DNP3_9ACTN</name>
<dbReference type="Proteomes" id="UP001152519">
    <property type="component" value="Unassembled WGS sequence"/>
</dbReference>
<proteinExistence type="predicted"/>
<comment type="caution">
    <text evidence="1">The sequence shown here is derived from an EMBL/GenBank/DDBJ whole genome shotgun (WGS) entry which is preliminary data.</text>
</comment>
<reference evidence="1" key="1">
    <citation type="submission" date="2021-05" db="EMBL/GenBank/DDBJ databases">
        <authorList>
            <person name="Arsene-Ploetze F."/>
        </authorList>
    </citation>
    <scope>NUCLEOTIDE SEQUENCE</scope>
    <source>
        <strain evidence="1">DSM 42138</strain>
    </source>
</reference>
<dbReference type="RefSeq" id="WP_251483775.1">
    <property type="nucleotide sequence ID" value="NZ_CAJSLV010000001.1"/>
</dbReference>
<evidence type="ECO:0008006" key="3">
    <source>
        <dbReference type="Google" id="ProtNLM"/>
    </source>
</evidence>
<gene>
    <name evidence="1" type="ORF">SCOCK_10222</name>
</gene>
<keyword evidence="2" id="KW-1185">Reference proteome</keyword>
<protein>
    <recommendedName>
        <fullName evidence="3">Secreted protein</fullName>
    </recommendedName>
</protein>
<dbReference type="AlphaFoldDB" id="A0A9W4DNP3"/>
<sequence>MLALLGANGGAAQAAGDPGLDLNDFVLRPVSNASSLQSTIAALKQELPSAGVNEILQNAPRTGQFTPLVCNENATAGTTPDHFNSSICFDDDDAGKNGTPEWEPQGVTGVADADQDQTWGDPSGSWDPAQHRPVMVSWYHMDADDAPDGSGAYTEIKGARISILDTATGKYAHVLLVYPFVNASGNASYMSLRTSEHLGAASLHAGGIVWYGYKLYVADTDRGFRVFDLHDIMDLKAAGADADLTDKSAIGRQSGTFYAHGYQYILPESGGWTNTACDDLTNAAGKPECDMQDGAKKCTAQDITPTTSFASLDRTGSVRHIISGEFCAKADADDAFTTGRVVRWPMETDGGVPQTDANGYWRADAAYRIPYLGSGQVSGNIQGAAVVNGKWYLSQSNGDGSGGTADLGHYLVATQPSGSTGTLAYSTSLKQAIGIEDLSVWQQTNQTLLFTVTEWKNRRMIYFISL</sequence>
<evidence type="ECO:0000313" key="1">
    <source>
        <dbReference type="EMBL" id="CAG6390754.1"/>
    </source>
</evidence>
<dbReference type="EMBL" id="CAJSLV010000001">
    <property type="protein sequence ID" value="CAG6390754.1"/>
    <property type="molecule type" value="Genomic_DNA"/>
</dbReference>
<organism evidence="1 2">
    <name type="scientific">Actinacidiphila cocklensis</name>
    <dbReference type="NCBI Taxonomy" id="887465"/>
    <lineage>
        <taxon>Bacteria</taxon>
        <taxon>Bacillati</taxon>
        <taxon>Actinomycetota</taxon>
        <taxon>Actinomycetes</taxon>
        <taxon>Kitasatosporales</taxon>
        <taxon>Streptomycetaceae</taxon>
        <taxon>Actinacidiphila</taxon>
    </lineage>
</organism>
<evidence type="ECO:0000313" key="2">
    <source>
        <dbReference type="Proteomes" id="UP001152519"/>
    </source>
</evidence>
<accession>A0A9W4DNP3</accession>